<evidence type="ECO:0000256" key="1">
    <source>
        <dbReference type="SAM" id="MobiDB-lite"/>
    </source>
</evidence>
<evidence type="ECO:0000313" key="3">
    <source>
        <dbReference type="Proteomes" id="UP000784294"/>
    </source>
</evidence>
<gene>
    <name evidence="2" type="ORF">PXEA_LOCUS10621</name>
</gene>
<dbReference type="EMBL" id="CAAALY010031454">
    <property type="protein sequence ID" value="VEL17181.1"/>
    <property type="molecule type" value="Genomic_DNA"/>
</dbReference>
<comment type="caution">
    <text evidence="2">The sequence shown here is derived from an EMBL/GenBank/DDBJ whole genome shotgun (WGS) entry which is preliminary data.</text>
</comment>
<sequence length="38" mass="4097">MNRFGASPDPKSTGSVTSSLNQDRLAKRLARFGSLTQT</sequence>
<evidence type="ECO:0000313" key="2">
    <source>
        <dbReference type="EMBL" id="VEL17181.1"/>
    </source>
</evidence>
<protein>
    <submittedName>
        <fullName evidence="2">Uncharacterized protein</fullName>
    </submittedName>
</protein>
<keyword evidence="3" id="KW-1185">Reference proteome</keyword>
<feature type="region of interest" description="Disordered" evidence="1">
    <location>
        <begin position="1"/>
        <end position="23"/>
    </location>
</feature>
<dbReference type="AlphaFoldDB" id="A0A448WPU8"/>
<organism evidence="2 3">
    <name type="scientific">Protopolystoma xenopodis</name>
    <dbReference type="NCBI Taxonomy" id="117903"/>
    <lineage>
        <taxon>Eukaryota</taxon>
        <taxon>Metazoa</taxon>
        <taxon>Spiralia</taxon>
        <taxon>Lophotrochozoa</taxon>
        <taxon>Platyhelminthes</taxon>
        <taxon>Monogenea</taxon>
        <taxon>Polyopisthocotylea</taxon>
        <taxon>Polystomatidea</taxon>
        <taxon>Polystomatidae</taxon>
        <taxon>Protopolystoma</taxon>
    </lineage>
</organism>
<proteinExistence type="predicted"/>
<reference evidence="2" key="1">
    <citation type="submission" date="2018-11" db="EMBL/GenBank/DDBJ databases">
        <authorList>
            <consortium name="Pathogen Informatics"/>
        </authorList>
    </citation>
    <scope>NUCLEOTIDE SEQUENCE</scope>
</reference>
<accession>A0A448WPU8</accession>
<name>A0A448WPU8_9PLAT</name>
<feature type="compositionally biased region" description="Polar residues" evidence="1">
    <location>
        <begin position="10"/>
        <end position="22"/>
    </location>
</feature>
<dbReference type="Proteomes" id="UP000784294">
    <property type="component" value="Unassembled WGS sequence"/>
</dbReference>